<gene>
    <name evidence="1" type="ORF">BV25DRAFT_1843271</name>
</gene>
<name>A0ACB8SFM3_9AGAM</name>
<organism evidence="1 2">
    <name type="scientific">Artomyces pyxidatus</name>
    <dbReference type="NCBI Taxonomy" id="48021"/>
    <lineage>
        <taxon>Eukaryota</taxon>
        <taxon>Fungi</taxon>
        <taxon>Dikarya</taxon>
        <taxon>Basidiomycota</taxon>
        <taxon>Agaricomycotina</taxon>
        <taxon>Agaricomycetes</taxon>
        <taxon>Russulales</taxon>
        <taxon>Auriscalpiaceae</taxon>
        <taxon>Artomyces</taxon>
    </lineage>
</organism>
<evidence type="ECO:0000313" key="1">
    <source>
        <dbReference type="EMBL" id="KAI0055002.1"/>
    </source>
</evidence>
<keyword evidence="2" id="KW-1185">Reference proteome</keyword>
<comment type="caution">
    <text evidence="1">The sequence shown here is derived from an EMBL/GenBank/DDBJ whole genome shotgun (WGS) entry which is preliminary data.</text>
</comment>
<evidence type="ECO:0000313" key="2">
    <source>
        <dbReference type="Proteomes" id="UP000814140"/>
    </source>
</evidence>
<dbReference type="Proteomes" id="UP000814140">
    <property type="component" value="Unassembled WGS sequence"/>
</dbReference>
<accession>A0ACB8SFM3</accession>
<reference evidence="1" key="2">
    <citation type="journal article" date="2022" name="New Phytol.">
        <title>Evolutionary transition to the ectomycorrhizal habit in the genomes of a hyperdiverse lineage of mushroom-forming fungi.</title>
        <authorList>
            <person name="Looney B."/>
            <person name="Miyauchi S."/>
            <person name="Morin E."/>
            <person name="Drula E."/>
            <person name="Courty P.E."/>
            <person name="Kohler A."/>
            <person name="Kuo A."/>
            <person name="LaButti K."/>
            <person name="Pangilinan J."/>
            <person name="Lipzen A."/>
            <person name="Riley R."/>
            <person name="Andreopoulos W."/>
            <person name="He G."/>
            <person name="Johnson J."/>
            <person name="Nolan M."/>
            <person name="Tritt A."/>
            <person name="Barry K.W."/>
            <person name="Grigoriev I.V."/>
            <person name="Nagy L.G."/>
            <person name="Hibbett D."/>
            <person name="Henrissat B."/>
            <person name="Matheny P.B."/>
            <person name="Labbe J."/>
            <person name="Martin F.M."/>
        </authorList>
    </citation>
    <scope>NUCLEOTIDE SEQUENCE</scope>
    <source>
        <strain evidence="1">HHB10654</strain>
    </source>
</reference>
<proteinExistence type="predicted"/>
<sequence>MSHVATVPEIIGEPDHLTHEGEDQPDRVPGSLVSTISSILTRSILRASRQVDYKNGYFSVTERPDGLWSDVKGPDDQWLRTPEKLTFDPYECAITLTIVGRIASLVVVDDLGLPVALASSTFSPFYDADRTALLSTLDLYSDLPEECFPFQAETGNILVERYLPDDTSVDSALFVPFNAVFDGRAGYLPPSSLKEMPKLPVMHLGLNDLVVYALTVERNYPVPMTNAMIREFVPAGEDKSISFRGELIVRSMGAIGRRLYSGSVCGETSRSSRFTPHLPIFQKPFDLHMAFPFSPYETVIDAVYNAGLHQKVDMLNEWDDPVTGIMSISKLAQALGLIPQSDSVTENGVVVADTPGSVDQSDLATPSMDVEWRPDMSPLTGCVTESLYPVGGQGPVRMWMVGVLDDHDFKHFADHKGYAFTTMRPLYAESINATNALLASWTSELDRQYFNWFKPSDIVNASTDTADHFASGAAYPWAHDEPSVIRWARFCNRRLFDARDVEDPLQATEILSHEDFENGDLVLQECMVRRSRFSINLAGLPALELRYVYKLSGPIVSSVPTALLATD</sequence>
<reference evidence="1" key="1">
    <citation type="submission" date="2021-03" db="EMBL/GenBank/DDBJ databases">
        <authorList>
            <consortium name="DOE Joint Genome Institute"/>
            <person name="Ahrendt S."/>
            <person name="Looney B.P."/>
            <person name="Miyauchi S."/>
            <person name="Morin E."/>
            <person name="Drula E."/>
            <person name="Courty P.E."/>
            <person name="Chicoki N."/>
            <person name="Fauchery L."/>
            <person name="Kohler A."/>
            <person name="Kuo A."/>
            <person name="Labutti K."/>
            <person name="Pangilinan J."/>
            <person name="Lipzen A."/>
            <person name="Riley R."/>
            <person name="Andreopoulos W."/>
            <person name="He G."/>
            <person name="Johnson J."/>
            <person name="Barry K.W."/>
            <person name="Grigoriev I.V."/>
            <person name="Nagy L."/>
            <person name="Hibbett D."/>
            <person name="Henrissat B."/>
            <person name="Matheny P.B."/>
            <person name="Labbe J."/>
            <person name="Martin F."/>
        </authorList>
    </citation>
    <scope>NUCLEOTIDE SEQUENCE</scope>
    <source>
        <strain evidence="1">HHB10654</strain>
    </source>
</reference>
<dbReference type="EMBL" id="MU277321">
    <property type="protein sequence ID" value="KAI0055002.1"/>
    <property type="molecule type" value="Genomic_DNA"/>
</dbReference>
<protein>
    <submittedName>
        <fullName evidence="1">Uncharacterized protein</fullName>
    </submittedName>
</protein>